<keyword evidence="7 12" id="KW-1133">Transmembrane helix</keyword>
<feature type="binding site" evidence="11">
    <location>
        <position position="317"/>
    </location>
    <ligand>
        <name>K(+)</name>
        <dbReference type="ChEBI" id="CHEBI:29103"/>
    </ligand>
</feature>
<proteinExistence type="inferred from homology"/>
<reference evidence="13 14" key="1">
    <citation type="journal article" date="2006" name="Genome Biol.">
        <title>Genomic analysis reveals that Pseudomonas aeruginosa virulence is combinatorial.</title>
        <authorList>
            <person name="Lee D.G."/>
            <person name="Urbach J.M."/>
            <person name="Wu G."/>
            <person name="Liberati N.T."/>
            <person name="Feinbaum R.L."/>
            <person name="Miyata S."/>
            <person name="Diggins L.T."/>
            <person name="He J."/>
            <person name="Saucier M."/>
            <person name="Deziel E."/>
            <person name="Friedman L."/>
            <person name="Li L."/>
            <person name="Grills G."/>
            <person name="Montgomery K."/>
            <person name="Kucherlapati R."/>
            <person name="Rahme L.G."/>
            <person name="Ausubel F.M."/>
        </authorList>
    </citation>
    <scope>NUCLEOTIDE SEQUENCE [LARGE SCALE GENOMIC DNA]</scope>
    <source>
        <strain evidence="13 14">UCBPP-PA14</strain>
    </source>
</reference>
<evidence type="ECO:0000256" key="2">
    <source>
        <dbReference type="ARBA" id="ARBA00022448"/>
    </source>
</evidence>
<dbReference type="RefSeq" id="WP_003088056.1">
    <property type="nucleotide sequence ID" value="NC_008463.1"/>
</dbReference>
<evidence type="ECO:0000313" key="13">
    <source>
        <dbReference type="EMBL" id="ABJ11046.1"/>
    </source>
</evidence>
<evidence type="ECO:0000256" key="3">
    <source>
        <dbReference type="ARBA" id="ARBA00022475"/>
    </source>
</evidence>
<dbReference type="InterPro" id="IPR003445">
    <property type="entry name" value="Cat_transpt"/>
</dbReference>
<comment type="subcellular location">
    <subcellularLocation>
        <location evidence="10">Cell inner membrane</location>
        <topology evidence="10">Multi-pass membrane protein</topology>
    </subcellularLocation>
    <subcellularLocation>
        <location evidence="1">Cell membrane</location>
        <topology evidence="1">Multi-pass membrane protein</topology>
    </subcellularLocation>
</comment>
<gene>
    <name evidence="13" type="ordered locus">PA14_40470</name>
</gene>
<keyword evidence="10" id="KW-0997">Cell inner membrane</keyword>
<evidence type="ECO:0000256" key="9">
    <source>
        <dbReference type="ARBA" id="ARBA00023136"/>
    </source>
</evidence>
<evidence type="ECO:0000313" key="14">
    <source>
        <dbReference type="Proteomes" id="UP000000653"/>
    </source>
</evidence>
<evidence type="ECO:0000256" key="6">
    <source>
        <dbReference type="ARBA" id="ARBA00022958"/>
    </source>
</evidence>
<evidence type="ECO:0000256" key="7">
    <source>
        <dbReference type="ARBA" id="ARBA00022989"/>
    </source>
</evidence>
<dbReference type="PANTHER" id="PTHR32024:SF3">
    <property type="entry name" value="TRK SYSTEM POTASSIUM UPTAKE PROTEIN"/>
    <property type="match status" value="1"/>
</dbReference>
<evidence type="ECO:0000256" key="1">
    <source>
        <dbReference type="ARBA" id="ARBA00004651"/>
    </source>
</evidence>
<keyword evidence="6 10" id="KW-0630">Potassium</keyword>
<evidence type="ECO:0000256" key="5">
    <source>
        <dbReference type="ARBA" id="ARBA00022692"/>
    </source>
</evidence>
<feature type="binding site" evidence="11">
    <location>
        <position position="433"/>
    </location>
    <ligand>
        <name>K(+)</name>
        <dbReference type="ChEBI" id="CHEBI:29103"/>
    </ligand>
</feature>
<dbReference type="EMBL" id="CP000438">
    <property type="protein sequence ID" value="ABJ11046.1"/>
    <property type="molecule type" value="Genomic_DNA"/>
</dbReference>
<name>A0A0H2ZA45_PSEAB</name>
<feature type="binding site" evidence="11">
    <location>
        <position position="114"/>
    </location>
    <ligand>
        <name>K(+)</name>
        <dbReference type="ChEBI" id="CHEBI:29103"/>
    </ligand>
</feature>
<dbReference type="Proteomes" id="UP000000653">
    <property type="component" value="Chromosome"/>
</dbReference>
<dbReference type="KEGG" id="pau:PA14_40470"/>
<evidence type="ECO:0000256" key="10">
    <source>
        <dbReference type="PIRNR" id="PIRNR006247"/>
    </source>
</evidence>
<feature type="transmembrane region" description="Helical" evidence="12">
    <location>
        <begin position="330"/>
        <end position="355"/>
    </location>
</feature>
<dbReference type="BioCyc" id="PAER208963:G1G74-3393-MONOMER"/>
<accession>A0A0H2ZA45</accession>
<evidence type="ECO:0000256" key="8">
    <source>
        <dbReference type="ARBA" id="ARBA00023065"/>
    </source>
</evidence>
<feature type="binding site" evidence="11">
    <location>
        <position position="113"/>
    </location>
    <ligand>
        <name>K(+)</name>
        <dbReference type="ChEBI" id="CHEBI:29103"/>
    </ligand>
</feature>
<feature type="binding site" evidence="11">
    <location>
        <position position="434"/>
    </location>
    <ligand>
        <name>K(+)</name>
        <dbReference type="ChEBI" id="CHEBI:29103"/>
    </ligand>
</feature>
<keyword evidence="2 10" id="KW-0813">Transport</keyword>
<dbReference type="PIRSF" id="PIRSF006247">
    <property type="entry name" value="TrkH"/>
    <property type="match status" value="1"/>
</dbReference>
<feature type="transmembrane region" description="Helical" evidence="12">
    <location>
        <begin position="457"/>
        <end position="482"/>
    </location>
</feature>
<dbReference type="GO" id="GO:0015379">
    <property type="term" value="F:potassium:chloride symporter activity"/>
    <property type="evidence" value="ECO:0007669"/>
    <property type="project" value="InterPro"/>
</dbReference>
<feature type="transmembrane region" description="Helical" evidence="12">
    <location>
        <begin position="184"/>
        <end position="203"/>
    </location>
</feature>
<feature type="transmembrane region" description="Helical" evidence="12">
    <location>
        <begin position="42"/>
        <end position="61"/>
    </location>
</feature>
<feature type="transmembrane region" description="Helical" evidence="12">
    <location>
        <begin position="135"/>
        <end position="155"/>
    </location>
</feature>
<sequence length="484" mass="53207">MSFSLLRLVGFILGLFLVTLAASMLIPMLTLALFQRYDDFDAFLWSSLLTAAAGLALVLPGRPAHVHFRARHMYFLTTASWVVVCAFAALPMVMARHISYTDAFFETMSGITTTGSTVFSGLDQMSPGILIWRSLLHWLGGIGFIGMAVAILPLLRVGGMRLFQTESSDWGEKVMPRSHMAAKYILGVYVALTLLGVLCFWWAGMTPFEAFNHSMAAISTGGFSTSDASLAHWPQPAVHWVAVLFMILGSLPFTLYVATLRGHRLALLKDHQVHGFIGFLAVTWLVFAFWLWLNSDYGWWDALRLVAVNVTSVVTTTGFALTDYTTWGTFAVMLFFYLTFVGGCSGSTAGGLKIFRFQVAFVLLRANLQNLVHPRATIRQSYNGHPLDEEIVRSLITFSFFFTITIGVIALGLTMLGLDWVSAFTGAATAVCNVGPGLGPIIGPAGNFSSLPDMAKWLLTLGMLLGRLEILTVLVLCTRAFWRF</sequence>
<comment type="function">
    <text evidence="10">Low-affinity potassium transport system. Interacts with Trk system potassium uptake protein TrkA.</text>
</comment>
<dbReference type="Pfam" id="PF02386">
    <property type="entry name" value="TrkH"/>
    <property type="match status" value="1"/>
</dbReference>
<dbReference type="InterPro" id="IPR004772">
    <property type="entry name" value="TrkH"/>
</dbReference>
<evidence type="ECO:0000256" key="4">
    <source>
        <dbReference type="ARBA" id="ARBA00022538"/>
    </source>
</evidence>
<evidence type="ECO:0000256" key="12">
    <source>
        <dbReference type="SAM" id="Phobius"/>
    </source>
</evidence>
<feature type="transmembrane region" description="Helical" evidence="12">
    <location>
        <begin position="73"/>
        <end position="94"/>
    </location>
</feature>
<dbReference type="GO" id="GO:0005886">
    <property type="term" value="C:plasma membrane"/>
    <property type="evidence" value="ECO:0007669"/>
    <property type="project" value="UniProtKB-SubCell"/>
</dbReference>
<keyword evidence="5 12" id="KW-0812">Transmembrane</keyword>
<dbReference type="GO" id="GO:0046872">
    <property type="term" value="F:metal ion binding"/>
    <property type="evidence" value="ECO:0007669"/>
    <property type="project" value="UniProtKB-KW"/>
</dbReference>
<keyword evidence="8 10" id="KW-0406">Ion transport</keyword>
<feature type="transmembrane region" description="Helical" evidence="12">
    <location>
        <begin position="395"/>
        <end position="416"/>
    </location>
</feature>
<protein>
    <recommendedName>
        <fullName evidence="10">Trk system potassium uptake protein</fullName>
    </recommendedName>
</protein>
<evidence type="ECO:0000256" key="11">
    <source>
        <dbReference type="PIRSR" id="PIRSR006247-1"/>
    </source>
</evidence>
<feature type="transmembrane region" description="Helical" evidence="12">
    <location>
        <begin position="273"/>
        <end position="293"/>
    </location>
</feature>
<keyword evidence="4 10" id="KW-0633">Potassium transport</keyword>
<keyword evidence="9 10" id="KW-0472">Membrane</keyword>
<feature type="binding site" evidence="11">
    <location>
        <position position="316"/>
    </location>
    <ligand>
        <name>K(+)</name>
        <dbReference type="ChEBI" id="CHEBI:29103"/>
    </ligand>
</feature>
<dbReference type="HOGENOM" id="CLU_030708_0_1_6"/>
<dbReference type="PANTHER" id="PTHR32024">
    <property type="entry name" value="TRK SYSTEM POTASSIUM UPTAKE PROTEIN TRKG-RELATED"/>
    <property type="match status" value="1"/>
</dbReference>
<feature type="transmembrane region" description="Helical" evidence="12">
    <location>
        <begin position="237"/>
        <end position="261"/>
    </location>
</feature>
<dbReference type="AlphaFoldDB" id="A0A0H2ZA45"/>
<keyword evidence="3 10" id="KW-1003">Cell membrane</keyword>
<comment type="similarity">
    <text evidence="10">Belongs to the TrkH potassium transport family.</text>
</comment>
<keyword evidence="11" id="KW-0479">Metal-binding</keyword>
<organism evidence="13 14">
    <name type="scientific">Pseudomonas aeruginosa (strain UCBPP-PA14)</name>
    <dbReference type="NCBI Taxonomy" id="208963"/>
    <lineage>
        <taxon>Bacteria</taxon>
        <taxon>Pseudomonadati</taxon>
        <taxon>Pseudomonadota</taxon>
        <taxon>Gammaproteobacteria</taxon>
        <taxon>Pseudomonadales</taxon>
        <taxon>Pseudomonadaceae</taxon>
        <taxon>Pseudomonas</taxon>
    </lineage>
</organism>
<feature type="binding site" evidence="11">
    <location>
        <position position="221"/>
    </location>
    <ligand>
        <name>K(+)</name>
        <dbReference type="ChEBI" id="CHEBI:29103"/>
    </ligand>
</feature>